<dbReference type="PANTHER" id="PTHR10221:SF9">
    <property type="entry name" value="TRANSCRIPTION INITIATION FACTOR TFIID SUBUNIT 6"/>
    <property type="match status" value="1"/>
</dbReference>
<evidence type="ECO:0000256" key="6">
    <source>
        <dbReference type="SAM" id="MobiDB-lite"/>
    </source>
</evidence>
<dbReference type="OrthoDB" id="361039at2759"/>
<accession>A0A0D2NH52</accession>
<dbReference type="InterPro" id="IPR046344">
    <property type="entry name" value="TAF6_C_sf"/>
</dbReference>
<feature type="region of interest" description="Disordered" evidence="6">
    <location>
        <begin position="175"/>
        <end position="195"/>
    </location>
</feature>
<dbReference type="EMBL" id="KK100678">
    <property type="protein sequence ID" value="KIZ04361.1"/>
    <property type="molecule type" value="Genomic_DNA"/>
</dbReference>
<gene>
    <name evidence="8" type="ORF">MNEG_3602</name>
</gene>
<evidence type="ECO:0000256" key="1">
    <source>
        <dbReference type="ARBA" id="ARBA00004123"/>
    </source>
</evidence>
<name>A0A0D2NH52_9CHLO</name>
<dbReference type="GO" id="GO:0016251">
    <property type="term" value="F:RNA polymerase II general transcription initiation factor activity"/>
    <property type="evidence" value="ECO:0007669"/>
    <property type="project" value="InterPro"/>
</dbReference>
<keyword evidence="4" id="KW-0804">Transcription</keyword>
<keyword evidence="5" id="KW-0539">Nucleus</keyword>
<dbReference type="STRING" id="145388.A0A0D2NH52"/>
<dbReference type="GO" id="GO:0051123">
    <property type="term" value="P:RNA polymerase II preinitiation complex assembly"/>
    <property type="evidence" value="ECO:0007669"/>
    <property type="project" value="TreeGrafter"/>
</dbReference>
<dbReference type="GO" id="GO:0003713">
    <property type="term" value="F:transcription coactivator activity"/>
    <property type="evidence" value="ECO:0007669"/>
    <property type="project" value="TreeGrafter"/>
</dbReference>
<organism evidence="8 9">
    <name type="scientific">Monoraphidium neglectum</name>
    <dbReference type="NCBI Taxonomy" id="145388"/>
    <lineage>
        <taxon>Eukaryota</taxon>
        <taxon>Viridiplantae</taxon>
        <taxon>Chlorophyta</taxon>
        <taxon>core chlorophytes</taxon>
        <taxon>Chlorophyceae</taxon>
        <taxon>CS clade</taxon>
        <taxon>Sphaeropleales</taxon>
        <taxon>Selenastraceae</taxon>
        <taxon>Monoraphidium</taxon>
    </lineage>
</organism>
<keyword evidence="3" id="KW-0805">Transcription regulation</keyword>
<feature type="domain" description="TAF6 C-terminal HEAT repeat" evidence="7">
    <location>
        <begin position="2"/>
        <end position="84"/>
    </location>
</feature>
<dbReference type="Proteomes" id="UP000054498">
    <property type="component" value="Unassembled WGS sequence"/>
</dbReference>
<comment type="similarity">
    <text evidence="2">Belongs to the TAF6 family.</text>
</comment>
<comment type="subcellular location">
    <subcellularLocation>
        <location evidence="1">Nucleus</location>
    </subcellularLocation>
</comment>
<feature type="compositionally biased region" description="Low complexity" evidence="6">
    <location>
        <begin position="180"/>
        <end position="195"/>
    </location>
</feature>
<dbReference type="GO" id="GO:0046695">
    <property type="term" value="C:SLIK (SAGA-like) complex"/>
    <property type="evidence" value="ECO:0007669"/>
    <property type="project" value="InterPro"/>
</dbReference>
<dbReference type="KEGG" id="mng:MNEG_3602"/>
<evidence type="ECO:0000256" key="5">
    <source>
        <dbReference type="ARBA" id="ARBA00023242"/>
    </source>
</evidence>
<evidence type="ECO:0000256" key="4">
    <source>
        <dbReference type="ARBA" id="ARBA00023163"/>
    </source>
</evidence>
<dbReference type="Pfam" id="PF07571">
    <property type="entry name" value="TAF6_C"/>
    <property type="match status" value="1"/>
</dbReference>
<dbReference type="PANTHER" id="PTHR10221">
    <property type="entry name" value="TRANSCRIPTION INITIATION FACTOR TFIID SUBUNIT 6"/>
    <property type="match status" value="1"/>
</dbReference>
<sequence length="247" mass="26452">MEHYLNQLLPAVVTCALTSALGPRGGDEHWAVREQAAALAALAARLFGAPYHNVAPRLARLMAKAWMDPSKGFACKYGAVMGLQPGGGQGWDELDRQAALMAKARVLVRQRPIRVRLEVDQQQQQQHQQQQQQQQGRPVALVIEEVGLQSVADVLRRDAEGGGGGDLEALLRRQAPPPARHQQPRGGAGRAAAGGRAAAPQLSVAEVLADAWQEDSDVNAQLGALVHLFGEALLAQLPLGELPSYVM</sequence>
<keyword evidence="9" id="KW-1185">Reference proteome</keyword>
<dbReference type="RefSeq" id="XP_013903380.1">
    <property type="nucleotide sequence ID" value="XM_014047926.1"/>
</dbReference>
<dbReference type="GeneID" id="25736480"/>
<dbReference type="InterPro" id="IPR037796">
    <property type="entry name" value="TAF6"/>
</dbReference>
<dbReference type="AlphaFoldDB" id="A0A0D2NH52"/>
<reference evidence="8 9" key="1">
    <citation type="journal article" date="2013" name="BMC Genomics">
        <title>Reconstruction of the lipid metabolism for the microalga Monoraphidium neglectum from its genome sequence reveals characteristics suitable for biofuel production.</title>
        <authorList>
            <person name="Bogen C."/>
            <person name="Al-Dilaimi A."/>
            <person name="Albersmeier A."/>
            <person name="Wichmann J."/>
            <person name="Grundmann M."/>
            <person name="Rupp O."/>
            <person name="Lauersen K.J."/>
            <person name="Blifernez-Klassen O."/>
            <person name="Kalinowski J."/>
            <person name="Goesmann A."/>
            <person name="Mussgnug J.H."/>
            <person name="Kruse O."/>
        </authorList>
    </citation>
    <scope>NUCLEOTIDE SEQUENCE [LARGE SCALE GENOMIC DNA]</scope>
    <source>
        <strain evidence="8 9">SAG 48.87</strain>
    </source>
</reference>
<evidence type="ECO:0000313" key="9">
    <source>
        <dbReference type="Proteomes" id="UP000054498"/>
    </source>
</evidence>
<evidence type="ECO:0000256" key="2">
    <source>
        <dbReference type="ARBA" id="ARBA00007688"/>
    </source>
</evidence>
<evidence type="ECO:0000256" key="3">
    <source>
        <dbReference type="ARBA" id="ARBA00023015"/>
    </source>
</evidence>
<dbReference type="GO" id="GO:0005669">
    <property type="term" value="C:transcription factor TFIID complex"/>
    <property type="evidence" value="ECO:0007669"/>
    <property type="project" value="InterPro"/>
</dbReference>
<dbReference type="CDD" id="cd08050">
    <property type="entry name" value="TAF6C"/>
    <property type="match status" value="1"/>
</dbReference>
<protein>
    <recommendedName>
        <fullName evidence="7">TAF6 C-terminal HEAT repeat domain-containing protein</fullName>
    </recommendedName>
</protein>
<evidence type="ECO:0000313" key="8">
    <source>
        <dbReference type="EMBL" id="KIZ04361.1"/>
    </source>
</evidence>
<evidence type="ECO:0000259" key="7">
    <source>
        <dbReference type="Pfam" id="PF07571"/>
    </source>
</evidence>
<dbReference type="Gene3D" id="1.25.40.770">
    <property type="entry name" value="TAF6, C-terminal HEAT repeat domain"/>
    <property type="match status" value="1"/>
</dbReference>
<dbReference type="GO" id="GO:0000124">
    <property type="term" value="C:SAGA complex"/>
    <property type="evidence" value="ECO:0007669"/>
    <property type="project" value="InterPro"/>
</dbReference>
<dbReference type="InterPro" id="IPR011442">
    <property type="entry name" value="TAF6_C"/>
</dbReference>
<proteinExistence type="inferred from homology"/>